<dbReference type="Pfam" id="PF02843">
    <property type="entry name" value="GARS_C"/>
    <property type="match status" value="1"/>
</dbReference>
<evidence type="ECO:0000256" key="12">
    <source>
        <dbReference type="HAMAP-Rule" id="MF_00138"/>
    </source>
</evidence>
<evidence type="ECO:0000256" key="8">
    <source>
        <dbReference type="ARBA" id="ARBA00022840"/>
    </source>
</evidence>
<dbReference type="SMART" id="SM01209">
    <property type="entry name" value="GARS_A"/>
    <property type="match status" value="1"/>
</dbReference>
<dbReference type="Gene3D" id="3.30.1490.20">
    <property type="entry name" value="ATP-grasp fold, A domain"/>
    <property type="match status" value="1"/>
</dbReference>
<evidence type="ECO:0000256" key="2">
    <source>
        <dbReference type="ARBA" id="ARBA00001946"/>
    </source>
</evidence>
<evidence type="ECO:0000256" key="3">
    <source>
        <dbReference type="ARBA" id="ARBA00005174"/>
    </source>
</evidence>
<dbReference type="RefSeq" id="WP_123959549.1">
    <property type="nucleotide sequence ID" value="NZ_CP033898.1"/>
</dbReference>
<proteinExistence type="inferred from homology"/>
<evidence type="ECO:0000256" key="1">
    <source>
        <dbReference type="ARBA" id="ARBA00001936"/>
    </source>
</evidence>
<dbReference type="Gene3D" id="3.40.50.20">
    <property type="match status" value="1"/>
</dbReference>
<keyword evidence="8 13" id="KW-0067">ATP-binding</keyword>
<organism evidence="15 16">
    <name type="scientific">Corynebacterium pseudopelargi</name>
    <dbReference type="NCBI Taxonomy" id="2080757"/>
    <lineage>
        <taxon>Bacteria</taxon>
        <taxon>Bacillati</taxon>
        <taxon>Actinomycetota</taxon>
        <taxon>Actinomycetes</taxon>
        <taxon>Mycobacteriales</taxon>
        <taxon>Corynebacteriaceae</taxon>
        <taxon>Corynebacterium</taxon>
    </lineage>
</organism>
<accession>A0A3G6IWP4</accession>
<dbReference type="InterPro" id="IPR020560">
    <property type="entry name" value="PRibGlycinamide_synth_C-dom"/>
</dbReference>
<sequence length="421" mass="43475">MRILLIGSGAREHALALGMSKDPQVTELHAAPGNPGIAQLATCHVDAGPVDDAEAMVALAKKVDADLVVIGPEIPLVAGVSDALRDAGFAVFGPSKAAAQIEGSKAFAKDVMAAAGVRTAHAESIQPGADEASLDEAFGRFGPNYVVKDDGLAGGKGVVVTRDLEQAKDHARAVLAAGNPVLLESFLDGPEVSLFCLVHDSTVVPLLPAQDYKRAFDQDEGPNTGGMGAYAPLPWLPEDATQRIVDEVCVPVAKEMVRRGTPYSGLLYAGLAWGEDGPAVVEFNCRFGDPETQAVLALLNTPLAGVLSAVAQGQLAALPPLDWQPGYALTVVLAAEGYPESPRTGGVIHGVEGKPVLHAGTAFDGQKLVSAGGRVLNVIGVGEDLATARARAYEALDGIALEGSHFRSDIALKAERGEIGI</sequence>
<dbReference type="InterPro" id="IPR013815">
    <property type="entry name" value="ATP_grasp_subdomain_1"/>
</dbReference>
<dbReference type="Gene3D" id="3.90.600.10">
    <property type="entry name" value="Phosphoribosylglycinamide synthetase, C-terminal domain"/>
    <property type="match status" value="1"/>
</dbReference>
<evidence type="ECO:0000256" key="4">
    <source>
        <dbReference type="ARBA" id="ARBA00013255"/>
    </source>
</evidence>
<keyword evidence="5 12" id="KW-0436">Ligase</keyword>
<comment type="cofactor">
    <cofactor evidence="1">
        <name>Mn(2+)</name>
        <dbReference type="ChEBI" id="CHEBI:29035"/>
    </cofactor>
</comment>
<dbReference type="SMART" id="SM01210">
    <property type="entry name" value="GARS_C"/>
    <property type="match status" value="1"/>
</dbReference>
<feature type="domain" description="ATP-grasp" evidence="14">
    <location>
        <begin position="109"/>
        <end position="312"/>
    </location>
</feature>
<dbReference type="Proteomes" id="UP000271426">
    <property type="component" value="Chromosome"/>
</dbReference>
<dbReference type="InterPro" id="IPR000115">
    <property type="entry name" value="PRibGlycinamide_synth"/>
</dbReference>
<evidence type="ECO:0000256" key="7">
    <source>
        <dbReference type="ARBA" id="ARBA00022755"/>
    </source>
</evidence>
<dbReference type="InterPro" id="IPR037123">
    <property type="entry name" value="PRibGlycinamide_synth_C_sf"/>
</dbReference>
<dbReference type="SUPFAM" id="SSF56059">
    <property type="entry name" value="Glutathione synthetase ATP-binding domain-like"/>
    <property type="match status" value="1"/>
</dbReference>
<dbReference type="EMBL" id="CP033898">
    <property type="protein sequence ID" value="AZA08520.1"/>
    <property type="molecule type" value="Genomic_DNA"/>
</dbReference>
<dbReference type="NCBIfam" id="TIGR00877">
    <property type="entry name" value="purD"/>
    <property type="match status" value="1"/>
</dbReference>
<dbReference type="InterPro" id="IPR011761">
    <property type="entry name" value="ATP-grasp"/>
</dbReference>
<name>A0A3G6IWP4_9CORY</name>
<dbReference type="PROSITE" id="PS00184">
    <property type="entry name" value="GARS"/>
    <property type="match status" value="1"/>
</dbReference>
<dbReference type="Pfam" id="PF02844">
    <property type="entry name" value="GARS_N"/>
    <property type="match status" value="1"/>
</dbReference>
<evidence type="ECO:0000313" key="15">
    <source>
        <dbReference type="EMBL" id="AZA08520.1"/>
    </source>
</evidence>
<dbReference type="UniPathway" id="UPA00074">
    <property type="reaction ID" value="UER00125"/>
</dbReference>
<dbReference type="OrthoDB" id="9807240at2"/>
<dbReference type="InterPro" id="IPR016185">
    <property type="entry name" value="PreATP-grasp_dom_sf"/>
</dbReference>
<keyword evidence="6 13" id="KW-0547">Nucleotide-binding</keyword>
<keyword evidence="16" id="KW-1185">Reference proteome</keyword>
<dbReference type="PANTHER" id="PTHR43472:SF1">
    <property type="entry name" value="PHOSPHORIBOSYLAMINE--GLYCINE LIGASE, CHLOROPLASTIC"/>
    <property type="match status" value="1"/>
</dbReference>
<dbReference type="GO" id="GO:0046872">
    <property type="term" value="F:metal ion binding"/>
    <property type="evidence" value="ECO:0007669"/>
    <property type="project" value="InterPro"/>
</dbReference>
<dbReference type="Pfam" id="PF01071">
    <property type="entry name" value="GARS_A"/>
    <property type="match status" value="1"/>
</dbReference>
<dbReference type="InterPro" id="IPR011054">
    <property type="entry name" value="Rudment_hybrid_motif"/>
</dbReference>
<dbReference type="PROSITE" id="PS50975">
    <property type="entry name" value="ATP_GRASP"/>
    <property type="match status" value="1"/>
</dbReference>
<comment type="catalytic activity">
    <reaction evidence="12">
        <text>5-phospho-beta-D-ribosylamine + glycine + ATP = N(1)-(5-phospho-beta-D-ribosyl)glycinamide + ADP + phosphate + H(+)</text>
        <dbReference type="Rhea" id="RHEA:17453"/>
        <dbReference type="ChEBI" id="CHEBI:15378"/>
        <dbReference type="ChEBI" id="CHEBI:30616"/>
        <dbReference type="ChEBI" id="CHEBI:43474"/>
        <dbReference type="ChEBI" id="CHEBI:57305"/>
        <dbReference type="ChEBI" id="CHEBI:58681"/>
        <dbReference type="ChEBI" id="CHEBI:143788"/>
        <dbReference type="ChEBI" id="CHEBI:456216"/>
        <dbReference type="EC" id="6.3.4.13"/>
    </reaction>
</comment>
<evidence type="ECO:0000259" key="14">
    <source>
        <dbReference type="PROSITE" id="PS50975"/>
    </source>
</evidence>
<dbReference type="AlphaFoldDB" id="A0A3G6IWP4"/>
<dbReference type="SUPFAM" id="SSF52440">
    <property type="entry name" value="PreATP-grasp domain"/>
    <property type="match status" value="1"/>
</dbReference>
<dbReference type="PANTHER" id="PTHR43472">
    <property type="entry name" value="PHOSPHORIBOSYLAMINE--GLYCINE LIGASE"/>
    <property type="match status" value="1"/>
</dbReference>
<dbReference type="HAMAP" id="MF_00138">
    <property type="entry name" value="GARS"/>
    <property type="match status" value="1"/>
</dbReference>
<dbReference type="KEGG" id="cpso:CPPEL_01870"/>
<dbReference type="GO" id="GO:0004637">
    <property type="term" value="F:phosphoribosylamine-glycine ligase activity"/>
    <property type="evidence" value="ECO:0007669"/>
    <property type="project" value="UniProtKB-UniRule"/>
</dbReference>
<comment type="pathway">
    <text evidence="3 12">Purine metabolism; IMP biosynthesis via de novo pathway; N(1)-(5-phospho-D-ribosyl)glycinamide from 5-phospho-alpha-D-ribose 1-diphosphate: step 2/2.</text>
</comment>
<evidence type="ECO:0000256" key="6">
    <source>
        <dbReference type="ARBA" id="ARBA00022741"/>
    </source>
</evidence>
<dbReference type="Gene3D" id="3.30.470.20">
    <property type="entry name" value="ATP-grasp fold, B domain"/>
    <property type="match status" value="1"/>
</dbReference>
<evidence type="ECO:0000313" key="16">
    <source>
        <dbReference type="Proteomes" id="UP000271426"/>
    </source>
</evidence>
<dbReference type="EC" id="6.3.4.13" evidence="4 12"/>
<comment type="similarity">
    <text evidence="9 12">Belongs to the GARS family.</text>
</comment>
<protein>
    <recommendedName>
        <fullName evidence="4 12">Phosphoribosylamine--glycine ligase</fullName>
        <ecNumber evidence="4 12">6.3.4.13</ecNumber>
    </recommendedName>
    <alternativeName>
        <fullName evidence="12">GARS</fullName>
    </alternativeName>
    <alternativeName>
        <fullName evidence="10 12">Glycinamide ribonucleotide synthetase</fullName>
    </alternativeName>
    <alternativeName>
        <fullName evidence="11 12">Phosphoribosylglycinamide synthetase</fullName>
    </alternativeName>
</protein>
<evidence type="ECO:0000256" key="11">
    <source>
        <dbReference type="ARBA" id="ARBA00042864"/>
    </source>
</evidence>
<dbReference type="InterPro" id="IPR020561">
    <property type="entry name" value="PRibGlycinamid_synth_ATP-grasp"/>
</dbReference>
<gene>
    <name evidence="12 15" type="primary">purD</name>
    <name evidence="15" type="ORF">CPPEL_01870</name>
</gene>
<reference evidence="15 16" key="1">
    <citation type="submission" date="2018-11" db="EMBL/GenBank/DDBJ databases">
        <authorList>
            <person name="Kleinhagauer T."/>
            <person name="Glaeser S.P."/>
            <person name="Spergser J."/>
            <person name="Ruckert C."/>
            <person name="Kaempfer P."/>
            <person name="Busse H.-J."/>
        </authorList>
    </citation>
    <scope>NUCLEOTIDE SEQUENCE [LARGE SCALE GENOMIC DNA]</scope>
    <source>
        <strain evidence="15 16">812CH</strain>
    </source>
</reference>
<dbReference type="GO" id="GO:0009113">
    <property type="term" value="P:purine nucleobase biosynthetic process"/>
    <property type="evidence" value="ECO:0007669"/>
    <property type="project" value="InterPro"/>
</dbReference>
<evidence type="ECO:0000256" key="5">
    <source>
        <dbReference type="ARBA" id="ARBA00022598"/>
    </source>
</evidence>
<evidence type="ECO:0000256" key="13">
    <source>
        <dbReference type="PROSITE-ProRule" id="PRU00409"/>
    </source>
</evidence>
<dbReference type="SUPFAM" id="SSF51246">
    <property type="entry name" value="Rudiment single hybrid motif"/>
    <property type="match status" value="1"/>
</dbReference>
<dbReference type="GO" id="GO:0006189">
    <property type="term" value="P:'de novo' IMP biosynthetic process"/>
    <property type="evidence" value="ECO:0007669"/>
    <property type="project" value="UniProtKB-UniRule"/>
</dbReference>
<dbReference type="InterPro" id="IPR020562">
    <property type="entry name" value="PRibGlycinamide_synth_N"/>
</dbReference>
<comment type="cofactor">
    <cofactor evidence="2">
        <name>Mg(2+)</name>
        <dbReference type="ChEBI" id="CHEBI:18420"/>
    </cofactor>
</comment>
<keyword evidence="7 12" id="KW-0658">Purine biosynthesis</keyword>
<evidence type="ECO:0000256" key="10">
    <source>
        <dbReference type="ARBA" id="ARBA00042242"/>
    </source>
</evidence>
<dbReference type="GO" id="GO:0005524">
    <property type="term" value="F:ATP binding"/>
    <property type="evidence" value="ECO:0007669"/>
    <property type="project" value="UniProtKB-UniRule"/>
</dbReference>
<evidence type="ECO:0000256" key="9">
    <source>
        <dbReference type="ARBA" id="ARBA00038345"/>
    </source>
</evidence>
<dbReference type="InterPro" id="IPR020559">
    <property type="entry name" value="PRibGlycinamide_synth_CS"/>
</dbReference>